<protein>
    <submittedName>
        <fullName evidence="2">Uncharacterized protein</fullName>
    </submittedName>
</protein>
<proteinExistence type="predicted"/>
<dbReference type="EMBL" id="QPJD01000012">
    <property type="protein sequence ID" value="RCW44231.1"/>
    <property type="molecule type" value="Genomic_DNA"/>
</dbReference>
<keyword evidence="3" id="KW-1185">Reference proteome</keyword>
<gene>
    <name evidence="2" type="ORF">DFP97_11295</name>
</gene>
<dbReference type="RefSeq" id="WP_147275071.1">
    <property type="nucleotide sequence ID" value="NZ_QPJD01000012.1"/>
</dbReference>
<dbReference type="Proteomes" id="UP000252415">
    <property type="component" value="Unassembled WGS sequence"/>
</dbReference>
<comment type="caution">
    <text evidence="2">The sequence shown here is derived from an EMBL/GenBank/DDBJ whole genome shotgun (WGS) entry which is preliminary data.</text>
</comment>
<feature type="coiled-coil region" evidence="1">
    <location>
        <begin position="2"/>
        <end position="76"/>
    </location>
</feature>
<dbReference type="AlphaFoldDB" id="A0A368VT59"/>
<keyword evidence="1" id="KW-0175">Coiled coil</keyword>
<feature type="coiled-coil region" evidence="1">
    <location>
        <begin position="122"/>
        <end position="198"/>
    </location>
</feature>
<reference evidence="2 3" key="1">
    <citation type="submission" date="2018-07" db="EMBL/GenBank/DDBJ databases">
        <title>Genomic Encyclopedia of Type Strains, Phase III (KMG-III): the genomes of soil and plant-associated and newly described type strains.</title>
        <authorList>
            <person name="Whitman W."/>
        </authorList>
    </citation>
    <scope>NUCLEOTIDE SEQUENCE [LARGE SCALE GENOMIC DNA]</scope>
    <source>
        <strain evidence="2 3">CECT 7506</strain>
    </source>
</reference>
<sequence>MREILVAEMAELEAKKGELQAQYSGSTNIQERQNIIDDINKIEKKITGLRTQQEITQQHEDRMEEAQERINTAFDEVEFDGEKYPIRVFTKDEGSAQVLRIHFTNIHLSQEDENGKRVLELKAGYEADKNQLKEELKESKEMVQSLKEQLAQAIMDKEDLEQKRDAAVRMAEDAVRAKAAAELLADEKQKHIDKLREEQAIGASAAVRIVTNVEGDMADAMKAWKEQRPAIYDVQPTDPLKKVEFRAKLAETDEEITDKYIYIGKYRQLDEAEAGRFRLEREAAKAAAEVVEPDTHVEANIPLVVPPVFPFQEEPTTGLVEHGVVSESDAPVTRREFNQLTARVAQLEQSKVNAA</sequence>
<name>A0A368VT59_9BACL</name>
<accession>A0A368VT59</accession>
<evidence type="ECO:0000313" key="3">
    <source>
        <dbReference type="Proteomes" id="UP000252415"/>
    </source>
</evidence>
<evidence type="ECO:0000256" key="1">
    <source>
        <dbReference type="SAM" id="Coils"/>
    </source>
</evidence>
<organism evidence="2 3">
    <name type="scientific">Paenibacillus prosopidis</name>
    <dbReference type="NCBI Taxonomy" id="630520"/>
    <lineage>
        <taxon>Bacteria</taxon>
        <taxon>Bacillati</taxon>
        <taxon>Bacillota</taxon>
        <taxon>Bacilli</taxon>
        <taxon>Bacillales</taxon>
        <taxon>Paenibacillaceae</taxon>
        <taxon>Paenibacillus</taxon>
    </lineage>
</organism>
<dbReference type="OrthoDB" id="2586440at2"/>
<evidence type="ECO:0000313" key="2">
    <source>
        <dbReference type="EMBL" id="RCW44231.1"/>
    </source>
</evidence>